<dbReference type="OrthoDB" id="5418899at2759"/>
<evidence type="ECO:0000313" key="4">
    <source>
        <dbReference type="Proteomes" id="UP000179179"/>
    </source>
</evidence>
<feature type="compositionally biased region" description="Polar residues" evidence="2">
    <location>
        <begin position="1"/>
        <end position="10"/>
    </location>
</feature>
<dbReference type="GeneID" id="34450953"/>
<dbReference type="GO" id="GO:0005634">
    <property type="term" value="C:nucleus"/>
    <property type="evidence" value="ECO:0007669"/>
    <property type="project" value="TreeGrafter"/>
</dbReference>
<evidence type="ECO:0000313" key="3">
    <source>
        <dbReference type="EMBL" id="OGM43815.1"/>
    </source>
</evidence>
<dbReference type="PANTHER" id="PTHR37534">
    <property type="entry name" value="TRANSCRIPTIONAL ACTIVATOR PROTEIN UGA3"/>
    <property type="match status" value="1"/>
</dbReference>
<proteinExistence type="predicted"/>
<accession>A0A1F7ZXL6</accession>
<dbReference type="PANTHER" id="PTHR37534:SF9">
    <property type="entry name" value="ZN(II)2CYS6 TRANSCRIPTION FACTOR (EUROFUNG)"/>
    <property type="match status" value="1"/>
</dbReference>
<dbReference type="GO" id="GO:0000976">
    <property type="term" value="F:transcription cis-regulatory region binding"/>
    <property type="evidence" value="ECO:0007669"/>
    <property type="project" value="TreeGrafter"/>
</dbReference>
<evidence type="ECO:0000256" key="1">
    <source>
        <dbReference type="ARBA" id="ARBA00023242"/>
    </source>
</evidence>
<name>A0A1F7ZXL6_9EURO</name>
<dbReference type="EMBL" id="LYCR01000064">
    <property type="protein sequence ID" value="OGM43815.1"/>
    <property type="molecule type" value="Genomic_DNA"/>
</dbReference>
<dbReference type="GO" id="GO:0003700">
    <property type="term" value="F:DNA-binding transcription factor activity"/>
    <property type="evidence" value="ECO:0007669"/>
    <property type="project" value="TreeGrafter"/>
</dbReference>
<dbReference type="Proteomes" id="UP000179179">
    <property type="component" value="Unassembled WGS sequence"/>
</dbReference>
<keyword evidence="4" id="KW-1185">Reference proteome</keyword>
<keyword evidence="1" id="KW-0539">Nucleus</keyword>
<sequence length="667" mass="75729">MSSPHRTGQRQLGRARASSQNGNTTPVREHQRSRKVRNVGGAKLSATNESQNVGSVAEVAEFVVSSTVYFDPTLIPFWRRPRHNGQVSLLIANLVLQKPLREQRPLIAMSRWLTDKRRIRVRKLLRLKDPKRGRPRRDLHLSRETVLYGAEDTLVDLSYPVALASPAEPNPLALVNAHIQHQQEDVGSGPSTNDSCALLDATPESIDQDRYEIAFFLRYFSEEPGRWMDVCCDYPYFSEQVVLLSSVCPLVRYSAVALAAKQLGHMKSPECAVRQTRNHRFMLQAFSESSLDFLWYGAKYYDKAIQILAQHLSHEERCTSQLSPSGVYQTGLTPQSNDLSVFGDHDSTATTLQVLAACMLCQYEDLSATMRAWAGHLHGIYKLLRPYLSDTMNLPTAVHVPQPMKAMNAVFWFFALNDMLDAYVNKRSTRLDFRKIFIWRRMGLPLDDSGHLMPGYIDEAHAESILFKALIRLMCQLVNSDLGNSVEWNAINEQFDRWQAILPLSFSSGVSWPPFAGSDNAQQATPSELSNHESWFPKDACAISMAFYHMARMLLLIHRPVEAFLRHSRNNPDLLAAYHTLQQDLRRHAMEIIAIARGAPNSTVRKYLLQPLYVAGRCLADTGERQELLDMLQQIDDDLGVFTDYRQKDLSEEWGIPYKPAEKDIVP</sequence>
<organism evidence="3 4">
    <name type="scientific">Aspergillus bombycis</name>
    <dbReference type="NCBI Taxonomy" id="109264"/>
    <lineage>
        <taxon>Eukaryota</taxon>
        <taxon>Fungi</taxon>
        <taxon>Dikarya</taxon>
        <taxon>Ascomycota</taxon>
        <taxon>Pezizomycotina</taxon>
        <taxon>Eurotiomycetes</taxon>
        <taxon>Eurotiomycetidae</taxon>
        <taxon>Eurotiales</taxon>
        <taxon>Aspergillaceae</taxon>
        <taxon>Aspergillus</taxon>
    </lineage>
</organism>
<feature type="region of interest" description="Disordered" evidence="2">
    <location>
        <begin position="1"/>
        <end position="50"/>
    </location>
</feature>
<dbReference type="AlphaFoldDB" id="A0A1F7ZXL6"/>
<dbReference type="STRING" id="109264.A0A1F7ZXL6"/>
<gene>
    <name evidence="3" type="ORF">ABOM_007563</name>
</gene>
<dbReference type="RefSeq" id="XP_022387532.1">
    <property type="nucleotide sequence ID" value="XM_022534692.1"/>
</dbReference>
<reference evidence="3 4" key="1">
    <citation type="journal article" date="2016" name="Genome Biol. Evol.">
        <title>Draft genome sequence of an aflatoxigenic Aspergillus species, A. bombycis.</title>
        <authorList>
            <person name="Moore G.G."/>
            <person name="Mack B.M."/>
            <person name="Beltz S.B."/>
            <person name="Gilbert M.K."/>
        </authorList>
    </citation>
    <scope>NUCLEOTIDE SEQUENCE [LARGE SCALE GENOMIC DNA]</scope>
    <source>
        <strain evidence="4">NRRL 26010</strain>
    </source>
</reference>
<feature type="compositionally biased region" description="Polar residues" evidence="2">
    <location>
        <begin position="17"/>
        <end position="26"/>
    </location>
</feature>
<comment type="caution">
    <text evidence="3">The sequence shown here is derived from an EMBL/GenBank/DDBJ whole genome shotgun (WGS) entry which is preliminary data.</text>
</comment>
<protein>
    <recommendedName>
        <fullName evidence="5">Zn(II)2Cys6 transcription factor</fullName>
    </recommendedName>
</protein>
<dbReference type="GO" id="GO:0045944">
    <property type="term" value="P:positive regulation of transcription by RNA polymerase II"/>
    <property type="evidence" value="ECO:0007669"/>
    <property type="project" value="TreeGrafter"/>
</dbReference>
<evidence type="ECO:0008006" key="5">
    <source>
        <dbReference type="Google" id="ProtNLM"/>
    </source>
</evidence>
<evidence type="ECO:0000256" key="2">
    <source>
        <dbReference type="SAM" id="MobiDB-lite"/>
    </source>
</evidence>